<dbReference type="EMBL" id="JACIEN010000002">
    <property type="protein sequence ID" value="MBB4017213.1"/>
    <property type="molecule type" value="Genomic_DNA"/>
</dbReference>
<protein>
    <submittedName>
        <fullName evidence="3">Flp pilus assembly protein TadG</fullName>
    </submittedName>
</protein>
<feature type="transmembrane region" description="Helical" evidence="1">
    <location>
        <begin position="26"/>
        <end position="52"/>
    </location>
</feature>
<evidence type="ECO:0000259" key="2">
    <source>
        <dbReference type="Pfam" id="PF07811"/>
    </source>
</evidence>
<evidence type="ECO:0000313" key="3">
    <source>
        <dbReference type="EMBL" id="MBB4017213.1"/>
    </source>
</evidence>
<dbReference type="Proteomes" id="UP000577362">
    <property type="component" value="Unassembled WGS sequence"/>
</dbReference>
<reference evidence="3 4" key="1">
    <citation type="submission" date="2020-08" db="EMBL/GenBank/DDBJ databases">
        <title>Genomic Encyclopedia of Type Strains, Phase IV (KMG-IV): sequencing the most valuable type-strain genomes for metagenomic binning, comparative biology and taxonomic classification.</title>
        <authorList>
            <person name="Goeker M."/>
        </authorList>
    </citation>
    <scope>NUCLEOTIDE SEQUENCE [LARGE SCALE GENOMIC DNA]</scope>
    <source>
        <strain evidence="3 4">DSM 103737</strain>
    </source>
</reference>
<evidence type="ECO:0000256" key="1">
    <source>
        <dbReference type="SAM" id="Phobius"/>
    </source>
</evidence>
<feature type="domain" description="TadE-like" evidence="2">
    <location>
        <begin position="24"/>
        <end position="66"/>
    </location>
</feature>
<keyword evidence="1" id="KW-1133">Transmembrane helix</keyword>
<dbReference type="AlphaFoldDB" id="A0A840BXC5"/>
<accession>A0A840BXC5</accession>
<dbReference type="RefSeq" id="WP_183316627.1">
    <property type="nucleotide sequence ID" value="NZ_JACIEN010000002.1"/>
</dbReference>
<dbReference type="Pfam" id="PF07811">
    <property type="entry name" value="TadE"/>
    <property type="match status" value="1"/>
</dbReference>
<gene>
    <name evidence="3" type="ORF">GGR16_002242</name>
</gene>
<keyword evidence="4" id="KW-1185">Reference proteome</keyword>
<name>A0A840BXC5_9HYPH</name>
<keyword evidence="1" id="KW-0472">Membrane</keyword>
<keyword evidence="1" id="KW-0812">Transmembrane</keyword>
<sequence>MAAKRRASSRFVSLLRLFRRDKEGATAVEFAIVVIPFIALMFTLIETALVFFTEQSLETAVQNSARLILTGQVQAGGYGGSTEEKLKKFKEDVCAQGPFVLVSAEDCRARVAIDVRTFSGFSGADTSLPINNRGEVDTRNFTFSPGQAGDIVVVRVALEVPIFVPLLNPGLGNLANGNRLIMSSAAFRNEPFPQPQASGA</sequence>
<dbReference type="InterPro" id="IPR012495">
    <property type="entry name" value="TadE-like_dom"/>
</dbReference>
<organism evidence="3 4">
    <name type="scientific">Chelatococcus caeni</name>
    <dbReference type="NCBI Taxonomy" id="1348468"/>
    <lineage>
        <taxon>Bacteria</taxon>
        <taxon>Pseudomonadati</taxon>
        <taxon>Pseudomonadota</taxon>
        <taxon>Alphaproteobacteria</taxon>
        <taxon>Hyphomicrobiales</taxon>
        <taxon>Chelatococcaceae</taxon>
        <taxon>Chelatococcus</taxon>
    </lineage>
</organism>
<proteinExistence type="predicted"/>
<evidence type="ECO:0000313" key="4">
    <source>
        <dbReference type="Proteomes" id="UP000577362"/>
    </source>
</evidence>
<comment type="caution">
    <text evidence="3">The sequence shown here is derived from an EMBL/GenBank/DDBJ whole genome shotgun (WGS) entry which is preliminary data.</text>
</comment>